<dbReference type="Pfam" id="PF14494">
    <property type="entry name" value="DUF4436"/>
    <property type="match status" value="1"/>
</dbReference>
<evidence type="ECO:0000256" key="2">
    <source>
        <dbReference type="SAM" id="Phobius"/>
    </source>
</evidence>
<feature type="transmembrane region" description="Helical" evidence="2">
    <location>
        <begin position="348"/>
        <end position="367"/>
    </location>
</feature>
<keyword evidence="2" id="KW-0812">Transmembrane</keyword>
<dbReference type="OrthoDB" id="2117972at2759"/>
<dbReference type="AlphaFoldDB" id="A0A9P6CEN0"/>
<protein>
    <recommendedName>
        <fullName evidence="5">Transmembrane protein</fullName>
    </recommendedName>
</protein>
<gene>
    <name evidence="3" type="ORF">BDZ94DRAFT_1259943</name>
</gene>
<comment type="caution">
    <text evidence="3">The sequence shown here is derived from an EMBL/GenBank/DDBJ whole genome shotgun (WGS) entry which is preliminary data.</text>
</comment>
<dbReference type="InterPro" id="IPR027948">
    <property type="entry name" value="DUF4436"/>
</dbReference>
<feature type="transmembrane region" description="Helical" evidence="2">
    <location>
        <begin position="279"/>
        <end position="300"/>
    </location>
</feature>
<feature type="transmembrane region" description="Helical" evidence="2">
    <location>
        <begin position="312"/>
        <end position="328"/>
    </location>
</feature>
<proteinExistence type="predicted"/>
<reference evidence="3" key="1">
    <citation type="submission" date="2020-11" db="EMBL/GenBank/DDBJ databases">
        <authorList>
            <consortium name="DOE Joint Genome Institute"/>
            <person name="Ahrendt S."/>
            <person name="Riley R."/>
            <person name="Andreopoulos W."/>
            <person name="Labutti K."/>
            <person name="Pangilinan J."/>
            <person name="Ruiz-Duenas F.J."/>
            <person name="Barrasa J.M."/>
            <person name="Sanchez-Garcia M."/>
            <person name="Camarero S."/>
            <person name="Miyauchi S."/>
            <person name="Serrano A."/>
            <person name="Linde D."/>
            <person name="Babiker R."/>
            <person name="Drula E."/>
            <person name="Ayuso-Fernandez I."/>
            <person name="Pacheco R."/>
            <person name="Padilla G."/>
            <person name="Ferreira P."/>
            <person name="Barriuso J."/>
            <person name="Kellner H."/>
            <person name="Castanera R."/>
            <person name="Alfaro M."/>
            <person name="Ramirez L."/>
            <person name="Pisabarro A.G."/>
            <person name="Kuo A."/>
            <person name="Tritt A."/>
            <person name="Lipzen A."/>
            <person name="He G."/>
            <person name="Yan M."/>
            <person name="Ng V."/>
            <person name="Cullen D."/>
            <person name="Martin F."/>
            <person name="Rosso M.-N."/>
            <person name="Henrissat B."/>
            <person name="Hibbett D."/>
            <person name="Martinez A.T."/>
            <person name="Grigoriev I.V."/>
        </authorList>
    </citation>
    <scope>NUCLEOTIDE SEQUENCE</scope>
    <source>
        <strain evidence="3">CBS 247.69</strain>
    </source>
</reference>
<evidence type="ECO:0008006" key="5">
    <source>
        <dbReference type="Google" id="ProtNLM"/>
    </source>
</evidence>
<dbReference type="Proteomes" id="UP000807353">
    <property type="component" value="Unassembled WGS sequence"/>
</dbReference>
<evidence type="ECO:0000313" key="3">
    <source>
        <dbReference type="EMBL" id="KAF9463042.1"/>
    </source>
</evidence>
<sequence>MPTFRIPTLFNSRRSFHRLRSFHLSPAEAAAIQQPASPKIEPISPPPTEILPRNVAIPMRGSIIAKISLIVSLVFISTISLAFIGGDIVDPYFELELNKLADTSPGIILIGESVDVDVDEPSVTVRWSILACGEQFVLPGSIGVHGSPLCGLPSQPLYFFVDNDQMPTATYDPSQIPYNKDTGSRRSIQNLVQFDSDHVLDVHQARLYPFDNYLLTSTIRAVSHSNETLPIRKLAAIDVTSSFNIFVTDTESYSTSTNGTEIPSRDMDMRVTRPASARAFALLLFGISWILTHVTVGLVLVSRRFTEARSKLKTFALSAVILVAIPQLRNSMPDAPGLDGVLIDSIGFFPQMIITAISVITLLLSLIGREIDVIRASPLPRAHPTLPSMSPIPSPPRHRLRPPPSPTAKSSSMEIAHYEMHRLMKHLQGQYVFPPVKYSHSMNKSSLDITSHRKTRTMTRIMESGDVSRWSMSSWAE</sequence>
<accession>A0A9P6CEN0</accession>
<evidence type="ECO:0000313" key="4">
    <source>
        <dbReference type="Proteomes" id="UP000807353"/>
    </source>
</evidence>
<organism evidence="3 4">
    <name type="scientific">Collybia nuda</name>
    <dbReference type="NCBI Taxonomy" id="64659"/>
    <lineage>
        <taxon>Eukaryota</taxon>
        <taxon>Fungi</taxon>
        <taxon>Dikarya</taxon>
        <taxon>Basidiomycota</taxon>
        <taxon>Agaricomycotina</taxon>
        <taxon>Agaricomycetes</taxon>
        <taxon>Agaricomycetidae</taxon>
        <taxon>Agaricales</taxon>
        <taxon>Tricholomatineae</taxon>
        <taxon>Clitocybaceae</taxon>
        <taxon>Collybia</taxon>
    </lineage>
</organism>
<feature type="transmembrane region" description="Helical" evidence="2">
    <location>
        <begin position="63"/>
        <end position="84"/>
    </location>
</feature>
<dbReference type="EMBL" id="MU150266">
    <property type="protein sequence ID" value="KAF9463042.1"/>
    <property type="molecule type" value="Genomic_DNA"/>
</dbReference>
<keyword evidence="4" id="KW-1185">Reference proteome</keyword>
<evidence type="ECO:0000256" key="1">
    <source>
        <dbReference type="SAM" id="MobiDB-lite"/>
    </source>
</evidence>
<name>A0A9P6CEN0_9AGAR</name>
<keyword evidence="2" id="KW-0472">Membrane</keyword>
<feature type="region of interest" description="Disordered" evidence="1">
    <location>
        <begin position="384"/>
        <end position="410"/>
    </location>
</feature>
<keyword evidence="2" id="KW-1133">Transmembrane helix</keyword>